<evidence type="ECO:0000313" key="12">
    <source>
        <dbReference type="EMBL" id="KFI54472.1"/>
    </source>
</evidence>
<evidence type="ECO:0000256" key="7">
    <source>
        <dbReference type="ARBA" id="ARBA00023235"/>
    </source>
</evidence>
<feature type="domain" description="Toprim" evidence="10">
    <location>
        <begin position="5"/>
        <end position="127"/>
    </location>
</feature>
<comment type="similarity">
    <text evidence="2 8">Belongs to the type IA topoisomerase family.</text>
</comment>
<dbReference type="RefSeq" id="WP_043165606.1">
    <property type="nucleotide sequence ID" value="NZ_JDUV01000007.1"/>
</dbReference>
<reference evidence="12 13" key="1">
    <citation type="submission" date="2014-03" db="EMBL/GenBank/DDBJ databases">
        <title>Genomics of Bifidobacteria.</title>
        <authorList>
            <person name="Ventura M."/>
            <person name="Milani C."/>
            <person name="Lugli G.A."/>
        </authorList>
    </citation>
    <scope>NUCLEOTIDE SEQUENCE [LARGE SCALE GENOMIC DNA]</scope>
    <source>
        <strain evidence="12 13">DSM 23973</strain>
    </source>
</reference>
<dbReference type="HAMAP" id="MF_00952">
    <property type="entry name" value="Topoisom_1_prok"/>
    <property type="match status" value="1"/>
</dbReference>
<dbReference type="InterPro" id="IPR013824">
    <property type="entry name" value="Topo_IA_cen_sub1"/>
</dbReference>
<dbReference type="Pfam" id="PF13368">
    <property type="entry name" value="Toprim_C_rpt"/>
    <property type="match status" value="4"/>
</dbReference>
<feature type="region of interest" description="Disordered" evidence="9">
    <location>
        <begin position="453"/>
        <end position="506"/>
    </location>
</feature>
<dbReference type="GO" id="GO:0006265">
    <property type="term" value="P:DNA topological change"/>
    <property type="evidence" value="ECO:0007669"/>
    <property type="project" value="UniProtKB-UniRule"/>
</dbReference>
<comment type="catalytic activity">
    <reaction evidence="1 8">
        <text>ATP-independent breakage of single-stranded DNA, followed by passage and rejoining.</text>
        <dbReference type="EC" id="5.6.2.1"/>
    </reaction>
</comment>
<dbReference type="InterPro" id="IPR023406">
    <property type="entry name" value="Topo_IA_AS"/>
</dbReference>
<dbReference type="Proteomes" id="UP000029072">
    <property type="component" value="Unassembled WGS sequence"/>
</dbReference>
<dbReference type="InterPro" id="IPR013826">
    <property type="entry name" value="Topo_IA_cen_sub3"/>
</dbReference>
<dbReference type="CDD" id="cd00186">
    <property type="entry name" value="TOP1Ac"/>
    <property type="match status" value="1"/>
</dbReference>
<gene>
    <name evidence="8" type="primary">topA</name>
    <name evidence="12" type="ORF">BCAL_1407</name>
</gene>
<feature type="compositionally biased region" description="Low complexity" evidence="9">
    <location>
        <begin position="937"/>
        <end position="947"/>
    </location>
</feature>
<dbReference type="AlphaFoldDB" id="A0A087A6S2"/>
<comment type="caution">
    <text evidence="12">The sequence shown here is derived from an EMBL/GenBank/DDBJ whole genome shotgun (WGS) entry which is preliminary data.</text>
</comment>
<evidence type="ECO:0000256" key="9">
    <source>
        <dbReference type="SAM" id="MobiDB-lite"/>
    </source>
</evidence>
<feature type="active site" description="O-(5'-phospho-DNA)-tyrosine intermediate" evidence="8">
    <location>
        <position position="328"/>
    </location>
</feature>
<dbReference type="SMART" id="SM00437">
    <property type="entry name" value="TOP1Ac"/>
    <property type="match status" value="1"/>
</dbReference>
<feature type="site" description="Interaction with DNA" evidence="8">
    <location>
        <position position="152"/>
    </location>
</feature>
<feature type="site" description="Interaction with DNA" evidence="8">
    <location>
        <position position="161"/>
    </location>
</feature>
<feature type="region of interest" description="Disordered" evidence="9">
    <location>
        <begin position="848"/>
        <end position="874"/>
    </location>
</feature>
<dbReference type="Gene3D" id="1.10.290.10">
    <property type="entry name" value="Topoisomerase I, domain 4"/>
    <property type="match status" value="1"/>
</dbReference>
<dbReference type="PANTHER" id="PTHR42785">
    <property type="entry name" value="DNA TOPOISOMERASE, TYPE IA, CORE"/>
    <property type="match status" value="1"/>
</dbReference>
<dbReference type="Pfam" id="PF01751">
    <property type="entry name" value="Toprim"/>
    <property type="match status" value="1"/>
</dbReference>
<dbReference type="InterPro" id="IPR034149">
    <property type="entry name" value="TOPRIM_TopoI"/>
</dbReference>
<dbReference type="eggNOG" id="COG0550">
    <property type="taxonomic scope" value="Bacteria"/>
</dbReference>
<dbReference type="EMBL" id="JGYS01000008">
    <property type="protein sequence ID" value="KFI54472.1"/>
    <property type="molecule type" value="Genomic_DNA"/>
</dbReference>
<dbReference type="eggNOG" id="COG1754">
    <property type="taxonomic scope" value="Bacteria"/>
</dbReference>
<dbReference type="InterPro" id="IPR023405">
    <property type="entry name" value="Topo_IA_core_domain"/>
</dbReference>
<feature type="site" description="Interaction with DNA" evidence="8">
    <location>
        <position position="540"/>
    </location>
</feature>
<dbReference type="Gene3D" id="1.10.460.10">
    <property type="entry name" value="Topoisomerase I, domain 2"/>
    <property type="match status" value="1"/>
</dbReference>
<feature type="domain" description="Topo IA-type catalytic" evidence="11">
    <location>
        <begin position="142"/>
        <end position="609"/>
    </location>
</feature>
<dbReference type="CDD" id="cd03363">
    <property type="entry name" value="TOPRIM_TopoIA_TopoI"/>
    <property type="match status" value="1"/>
</dbReference>
<comment type="function">
    <text evidence="8">Releases the supercoiling and torsional tension of DNA, which is introduced during the DNA replication and transcription, by transiently cleaving and rejoining one strand of the DNA duplex. Introduces a single-strand break via transesterification at a target site in duplex DNA. The scissile phosphodiester is attacked by the catalytic tyrosine of the enzyme, resulting in the formation of a DNA-(5'-phosphotyrosyl)-enzyme intermediate and the expulsion of a 3'-OH DNA strand. The free DNA strand then undergoes passage around the unbroken strand, thus removing DNA supercoils. Finally, in the religation step, the DNA 3'-OH attacks the covalent intermediate to expel the active-site tyrosine and restore the DNA phosphodiester backbone.</text>
</comment>
<evidence type="ECO:0000259" key="11">
    <source>
        <dbReference type="PROSITE" id="PS52039"/>
    </source>
</evidence>
<evidence type="ECO:0000259" key="10">
    <source>
        <dbReference type="PROSITE" id="PS50880"/>
    </source>
</evidence>
<dbReference type="GO" id="GO:0046872">
    <property type="term" value="F:metal ion binding"/>
    <property type="evidence" value="ECO:0007669"/>
    <property type="project" value="UniProtKB-KW"/>
</dbReference>
<accession>A0A087A6S2</accession>
<dbReference type="InterPro" id="IPR000380">
    <property type="entry name" value="Topo_IA"/>
</dbReference>
<dbReference type="PRINTS" id="PR00417">
    <property type="entry name" value="PRTPISMRASEI"/>
</dbReference>
<keyword evidence="3" id="KW-0479">Metal-binding</keyword>
<feature type="region of interest" description="Disordered" evidence="9">
    <location>
        <begin position="734"/>
        <end position="757"/>
    </location>
</feature>
<keyword evidence="4" id="KW-0460">Magnesium</keyword>
<feature type="site" description="Interaction with DNA" evidence="8">
    <location>
        <position position="330"/>
    </location>
</feature>
<organism evidence="12 13">
    <name type="scientific">Bifidobacterium callitrichos DSM 23973</name>
    <dbReference type="NCBI Taxonomy" id="1437609"/>
    <lineage>
        <taxon>Bacteria</taxon>
        <taxon>Bacillati</taxon>
        <taxon>Actinomycetota</taxon>
        <taxon>Actinomycetes</taxon>
        <taxon>Bifidobacteriales</taxon>
        <taxon>Bifidobacteriaceae</taxon>
        <taxon>Bifidobacterium</taxon>
    </lineage>
</organism>
<dbReference type="InterPro" id="IPR005733">
    <property type="entry name" value="TopoI_bac-type"/>
</dbReference>
<dbReference type="OrthoDB" id="9804262at2"/>
<evidence type="ECO:0000256" key="3">
    <source>
        <dbReference type="ARBA" id="ARBA00022723"/>
    </source>
</evidence>
<dbReference type="InterPro" id="IPR028612">
    <property type="entry name" value="Topoisom_1_IA"/>
</dbReference>
<dbReference type="GO" id="GO:0003677">
    <property type="term" value="F:DNA binding"/>
    <property type="evidence" value="ECO:0007669"/>
    <property type="project" value="UniProtKB-KW"/>
</dbReference>
<dbReference type="EC" id="5.6.2.1" evidence="8"/>
<feature type="site" description="Interaction with DNA" evidence="8">
    <location>
        <position position="153"/>
    </location>
</feature>
<keyword evidence="5 8" id="KW-0799">Topoisomerase</keyword>
<dbReference type="PROSITE" id="PS00396">
    <property type="entry name" value="TOPO_IA_1"/>
    <property type="match status" value="1"/>
</dbReference>
<dbReference type="Gene3D" id="3.40.50.140">
    <property type="match status" value="1"/>
</dbReference>
<dbReference type="PANTHER" id="PTHR42785:SF1">
    <property type="entry name" value="DNA TOPOISOMERASE"/>
    <property type="match status" value="1"/>
</dbReference>
<dbReference type="InterPro" id="IPR003601">
    <property type="entry name" value="Topo_IA_2"/>
</dbReference>
<proteinExistence type="inferred from homology"/>
<feature type="compositionally biased region" description="Basic and acidic residues" evidence="9">
    <location>
        <begin position="456"/>
        <end position="478"/>
    </location>
</feature>
<keyword evidence="7 8" id="KW-0413">Isomerase</keyword>
<feature type="site" description="Interaction with DNA" evidence="8">
    <location>
        <position position="156"/>
    </location>
</feature>
<dbReference type="InterPro" id="IPR013825">
    <property type="entry name" value="Topo_IA_cen_sub2"/>
</dbReference>
<dbReference type="NCBIfam" id="TIGR01051">
    <property type="entry name" value="topA_bact"/>
    <property type="match status" value="1"/>
</dbReference>
<evidence type="ECO:0000256" key="1">
    <source>
        <dbReference type="ARBA" id="ARBA00000213"/>
    </source>
</evidence>
<dbReference type="SMART" id="SM00436">
    <property type="entry name" value="TOP1Bc"/>
    <property type="match status" value="1"/>
</dbReference>
<keyword evidence="6 8" id="KW-0238">DNA-binding</keyword>
<sequence length="1010" mass="109088">MANGTKLVIVESPTKAHKIGGYLGDGYTVMASVGHIRDLAQPSQVPADEKAKFGKFGVDVDDGFKPYYIVDANKKKTVSELKSALKKADELYLATDEDREGEAIAWHLVETLKPKVPVKRMVFHEITKNAIRQSLTQTRDVDADMVDAQETRRILDRLYGYELSPVLWRKVGPGLSAGRVQSVATRLIVERERERMAFVRAPYWDVTATLSAPGAEGAPVSFEARMTGLDGHRLAGSRDFGDDGRLIADSVSAGVRQLDEATARSLATALRDAPFTVTSMESKPYRRRPLPPFTTSTLQQTAGNRLGMSSRATMRAAQGLYENGYITYMRTDSVTLSQEAIAAARESVTAHFGERYLSDAPKQYATKTAGAQEAHECIRPAGAHFHDPDELATKVPSDQLKLYTLIWQRTLASQMADATGSTATVKLTAPAGDHGEAAFQASGTVIEFPGFMKATGEGRRATSTDKTKDDDGKAKSADENASLPPMSEGQRLGASEVEADGHETQPPARYTEASLVKTLEAKEIGRPSTYASIISTIIDRGYVYERGRALIPSWLAFAVIKLLEKNFPKLVDYQFTADMENGLDQIAHGKETGRDWLTRFYFGSGHGAAQSADEAHEGLQQQVAQLGDIDARAINTIEIGDGLHVRVGRYGPYLEDTQHLDAEGNPKRASLPDTIAPDELTVAVAHDLIDNHSGGPRELGTDPVTGGTVEVRNGRFGPYVALIPPAGAEGAAAGAAAPAETGSKRGSKKQPAAPKPKMASLFKTMSPESITLDDALKLLRLPREVGSYEETNAETGEISESHVIANNGRYGPYLTKTKADGSTDTRSLGSEDEIFTVTIDQAKDLFAQPKYRGRGRGAAKPPIRSLGNDPESGKPVVIKEGRFGLYLTDGETNRTLPRQYDPATIEPADAYRILAEKRAMGPAPKRGRGGRSGSGAKGKAAPKVSAVEAKRAERRVEVRKLADQGWANTRIAEKIGSTAATVKSDIDWLTANEGYERPAVVAAKPKRAAK</sequence>
<evidence type="ECO:0000256" key="5">
    <source>
        <dbReference type="ARBA" id="ARBA00023029"/>
    </source>
</evidence>
<dbReference type="SUPFAM" id="SSF56712">
    <property type="entry name" value="Prokaryotic type I DNA topoisomerase"/>
    <property type="match status" value="1"/>
</dbReference>
<dbReference type="PROSITE" id="PS50880">
    <property type="entry name" value="TOPRIM"/>
    <property type="match status" value="1"/>
</dbReference>
<evidence type="ECO:0000313" key="13">
    <source>
        <dbReference type="Proteomes" id="UP000029072"/>
    </source>
</evidence>
<feature type="site" description="Interaction with DNA" evidence="8">
    <location>
        <position position="35"/>
    </location>
</feature>
<dbReference type="Gene3D" id="2.70.20.10">
    <property type="entry name" value="Topoisomerase I, domain 3"/>
    <property type="match status" value="1"/>
</dbReference>
<dbReference type="STRING" id="1437609.BCAL_1407"/>
<dbReference type="InterPro" id="IPR003602">
    <property type="entry name" value="Topo_IA_DNA-bd_dom"/>
</dbReference>
<evidence type="ECO:0000256" key="2">
    <source>
        <dbReference type="ARBA" id="ARBA00009446"/>
    </source>
</evidence>
<dbReference type="GO" id="GO:0003917">
    <property type="term" value="F:DNA topoisomerase type I (single strand cut, ATP-independent) activity"/>
    <property type="evidence" value="ECO:0007669"/>
    <property type="project" value="UniProtKB-UniRule"/>
</dbReference>
<dbReference type="Pfam" id="PF01131">
    <property type="entry name" value="Topoisom_bac"/>
    <property type="match status" value="1"/>
</dbReference>
<dbReference type="InterPro" id="IPR025589">
    <property type="entry name" value="Toprim_C_rpt"/>
</dbReference>
<dbReference type="InterPro" id="IPR013497">
    <property type="entry name" value="Topo_IA_cen"/>
</dbReference>
<name>A0A087A6S2_9BIFI</name>
<dbReference type="SMART" id="SM00493">
    <property type="entry name" value="TOPRIM"/>
    <property type="match status" value="1"/>
</dbReference>
<dbReference type="PROSITE" id="PS52039">
    <property type="entry name" value="TOPO_IA_2"/>
    <property type="match status" value="1"/>
</dbReference>
<feature type="site" description="Interaction with DNA" evidence="8">
    <location>
        <position position="168"/>
    </location>
</feature>
<comment type="subunit">
    <text evidence="8">Monomer.</text>
</comment>
<dbReference type="InterPro" id="IPR006171">
    <property type="entry name" value="TOPRIM_dom"/>
</dbReference>
<evidence type="ECO:0000256" key="6">
    <source>
        <dbReference type="ARBA" id="ARBA00023125"/>
    </source>
</evidence>
<evidence type="ECO:0000256" key="4">
    <source>
        <dbReference type="ARBA" id="ARBA00022842"/>
    </source>
</evidence>
<protein>
    <recommendedName>
        <fullName evidence="8">DNA topoisomerase 1</fullName>
        <ecNumber evidence="8">5.6.2.1</ecNumber>
    </recommendedName>
    <alternativeName>
        <fullName evidence="8">DNA topoisomerase I</fullName>
    </alternativeName>
</protein>
<feature type="region of interest" description="Disordered" evidence="9">
    <location>
        <begin position="918"/>
        <end position="953"/>
    </location>
</feature>
<feature type="region of interest" description="Interaction with DNA" evidence="8">
    <location>
        <begin position="176"/>
        <end position="181"/>
    </location>
</feature>
<evidence type="ECO:0000256" key="8">
    <source>
        <dbReference type="HAMAP-Rule" id="MF_00952"/>
    </source>
</evidence>